<proteinExistence type="predicted"/>
<dbReference type="AlphaFoldDB" id="A0A8E0VN69"/>
<dbReference type="EMBL" id="LUCM01002367">
    <property type="protein sequence ID" value="KAA0197455.1"/>
    <property type="molecule type" value="Genomic_DNA"/>
</dbReference>
<evidence type="ECO:0000313" key="3">
    <source>
        <dbReference type="Proteomes" id="UP000728185"/>
    </source>
</evidence>
<protein>
    <submittedName>
        <fullName evidence="2">Uncharacterized protein</fullName>
    </submittedName>
</protein>
<reference evidence="2" key="1">
    <citation type="submission" date="2019-05" db="EMBL/GenBank/DDBJ databases">
        <title>Annotation for the trematode Fasciolopsis buski.</title>
        <authorList>
            <person name="Choi Y.-J."/>
        </authorList>
    </citation>
    <scope>NUCLEOTIDE SEQUENCE</scope>
    <source>
        <strain evidence="2">HT</strain>
        <tissue evidence="2">Whole worm</tissue>
    </source>
</reference>
<sequence>MNFTVSGFETKMNRLMQLLPETVLHANITCEESIKERDHRETGYSSGVADREDNGPNRINDGATSRLLNILSGTPQNGKRNEITESGIKETGGTEPQQFEDEATCAPSTEEIS</sequence>
<evidence type="ECO:0000313" key="2">
    <source>
        <dbReference type="EMBL" id="KAA0197455.1"/>
    </source>
</evidence>
<evidence type="ECO:0000256" key="1">
    <source>
        <dbReference type="SAM" id="MobiDB-lite"/>
    </source>
</evidence>
<dbReference type="Proteomes" id="UP000728185">
    <property type="component" value="Unassembled WGS sequence"/>
</dbReference>
<name>A0A8E0VN69_9TREM</name>
<feature type="compositionally biased region" description="Polar residues" evidence="1">
    <location>
        <begin position="62"/>
        <end position="78"/>
    </location>
</feature>
<comment type="caution">
    <text evidence="2">The sequence shown here is derived from an EMBL/GenBank/DDBJ whole genome shotgun (WGS) entry which is preliminary data.</text>
</comment>
<organism evidence="2 3">
    <name type="scientific">Fasciolopsis buskii</name>
    <dbReference type="NCBI Taxonomy" id="27845"/>
    <lineage>
        <taxon>Eukaryota</taxon>
        <taxon>Metazoa</taxon>
        <taxon>Spiralia</taxon>
        <taxon>Lophotrochozoa</taxon>
        <taxon>Platyhelminthes</taxon>
        <taxon>Trematoda</taxon>
        <taxon>Digenea</taxon>
        <taxon>Plagiorchiida</taxon>
        <taxon>Echinostomata</taxon>
        <taxon>Echinostomatoidea</taxon>
        <taxon>Fasciolidae</taxon>
        <taxon>Fasciolopsis</taxon>
    </lineage>
</organism>
<gene>
    <name evidence="2" type="ORF">FBUS_00783</name>
</gene>
<keyword evidence="3" id="KW-1185">Reference proteome</keyword>
<feature type="region of interest" description="Disordered" evidence="1">
    <location>
        <begin position="35"/>
        <end position="113"/>
    </location>
</feature>
<accession>A0A8E0VN69</accession>